<dbReference type="EMBL" id="ML742055">
    <property type="protein sequence ID" value="KAE8152337.1"/>
    <property type="molecule type" value="Genomic_DNA"/>
</dbReference>
<dbReference type="Pfam" id="PF22942">
    <property type="entry name" value="DUF7025"/>
    <property type="match status" value="1"/>
</dbReference>
<dbReference type="Pfam" id="PF00004">
    <property type="entry name" value="AAA"/>
    <property type="match status" value="1"/>
</dbReference>
<dbReference type="SUPFAM" id="SSF52540">
    <property type="entry name" value="P-loop containing nucleoside triphosphate hydrolases"/>
    <property type="match status" value="1"/>
</dbReference>
<dbReference type="GO" id="GO:0005524">
    <property type="term" value="F:ATP binding"/>
    <property type="evidence" value="ECO:0007669"/>
    <property type="project" value="InterPro"/>
</dbReference>
<keyword evidence="4" id="KW-1185">Reference proteome</keyword>
<dbReference type="OrthoDB" id="10042665at2759"/>
<dbReference type="InterPro" id="IPR003959">
    <property type="entry name" value="ATPase_AAA_core"/>
</dbReference>
<dbReference type="InterPro" id="IPR027417">
    <property type="entry name" value="P-loop_NTPase"/>
</dbReference>
<accession>A0A5N6U119</accession>
<feature type="domain" description="ATPase AAA-type core" evidence="1">
    <location>
        <begin position="304"/>
        <end position="407"/>
    </location>
</feature>
<reference evidence="3 4" key="1">
    <citation type="submission" date="2019-04" db="EMBL/GenBank/DDBJ databases">
        <title>Friends and foes A comparative genomics study of 23 Aspergillus species from section Flavi.</title>
        <authorList>
            <consortium name="DOE Joint Genome Institute"/>
            <person name="Kjaerbolling I."/>
            <person name="Vesth T."/>
            <person name="Frisvad J.C."/>
            <person name="Nybo J.L."/>
            <person name="Theobald S."/>
            <person name="Kildgaard S."/>
            <person name="Isbrandt T."/>
            <person name="Kuo A."/>
            <person name="Sato A."/>
            <person name="Lyhne E.K."/>
            <person name="Kogle M.E."/>
            <person name="Wiebenga A."/>
            <person name="Kun R.S."/>
            <person name="Lubbers R.J."/>
            <person name="Makela M.R."/>
            <person name="Barry K."/>
            <person name="Chovatia M."/>
            <person name="Clum A."/>
            <person name="Daum C."/>
            <person name="Haridas S."/>
            <person name="He G."/>
            <person name="LaButti K."/>
            <person name="Lipzen A."/>
            <person name="Mondo S."/>
            <person name="Riley R."/>
            <person name="Salamov A."/>
            <person name="Simmons B.A."/>
            <person name="Magnuson J.K."/>
            <person name="Henrissat B."/>
            <person name="Mortensen U.H."/>
            <person name="Larsen T.O."/>
            <person name="Devries R.P."/>
            <person name="Grigoriev I.V."/>
            <person name="Machida M."/>
            <person name="Baker S.E."/>
            <person name="Andersen M.R."/>
        </authorList>
    </citation>
    <scope>NUCLEOTIDE SEQUENCE [LARGE SCALE GENOMIC DNA]</scope>
    <source>
        <strain evidence="3 4">IBT 18842</strain>
    </source>
</reference>
<gene>
    <name evidence="3" type="ORF">BDV25DRAFT_128113</name>
</gene>
<dbReference type="InterPro" id="IPR054289">
    <property type="entry name" value="DUF7025"/>
</dbReference>
<sequence>MGNSAEENLLIDIKSSLVYDVLYEVLPHERAALDAESSLKWPNNSIYRWRNHIKQAAEDRGPLCIKHVNVLLGLVQEEYGQHISDINSMFSKGTTTFAILREGFFPGDIIVNSRSKNAQAYRVTEASYRMSGNGRRFLVIVAQHVNFDGAKFGTVNQTFEVDDFDGIRYFSGLSVFPIKWHPGYPGIVDHLVARGQTFVSLKGQYFKAYRSENSLSRVMVDTASMKKLGKYQITVKGVDNELVDDPVFSFETKQCFTVPFALLEDIDFNTDIFHQLVLPQSTKEIVRAMVKSHLHGLNFDDFTKEVAEYSQRPLYVVSSGELGANPSEVESNLTAAMNVAKAFRAVLLLDEADVFMEERSSHDIIHNALVSVFLRLLEYYEGILILTTNRVKLIDDAFHSRVHITLKYPSLSTDAKGMIWRNFAQHLAAHDLNGRQIKNVFSLCKALSADKGTEISMDLIKMVLDVMESQTPKLCLV</sequence>
<dbReference type="Proteomes" id="UP000325780">
    <property type="component" value="Unassembled WGS sequence"/>
</dbReference>
<proteinExistence type="predicted"/>
<evidence type="ECO:0000259" key="2">
    <source>
        <dbReference type="Pfam" id="PF22942"/>
    </source>
</evidence>
<evidence type="ECO:0000313" key="3">
    <source>
        <dbReference type="EMBL" id="KAE8152337.1"/>
    </source>
</evidence>
<protein>
    <submittedName>
        <fullName evidence="3">Uncharacterized protein</fullName>
    </submittedName>
</protein>
<evidence type="ECO:0000259" key="1">
    <source>
        <dbReference type="Pfam" id="PF00004"/>
    </source>
</evidence>
<dbReference type="PANTHER" id="PTHR46411:SF3">
    <property type="entry name" value="AAA+ ATPASE DOMAIN-CONTAINING PROTEIN"/>
    <property type="match status" value="1"/>
</dbReference>
<organism evidence="3 4">
    <name type="scientific">Aspergillus avenaceus</name>
    <dbReference type="NCBI Taxonomy" id="36643"/>
    <lineage>
        <taxon>Eukaryota</taxon>
        <taxon>Fungi</taxon>
        <taxon>Dikarya</taxon>
        <taxon>Ascomycota</taxon>
        <taxon>Pezizomycotina</taxon>
        <taxon>Eurotiomycetes</taxon>
        <taxon>Eurotiomycetidae</taxon>
        <taxon>Eurotiales</taxon>
        <taxon>Aspergillaceae</taxon>
        <taxon>Aspergillus</taxon>
        <taxon>Aspergillus subgen. Circumdati</taxon>
    </lineage>
</organism>
<dbReference type="PANTHER" id="PTHR46411">
    <property type="entry name" value="FAMILY ATPASE, PUTATIVE-RELATED"/>
    <property type="match status" value="1"/>
</dbReference>
<dbReference type="GO" id="GO:0016887">
    <property type="term" value="F:ATP hydrolysis activity"/>
    <property type="evidence" value="ECO:0007669"/>
    <property type="project" value="InterPro"/>
</dbReference>
<name>A0A5N6U119_ASPAV</name>
<dbReference type="AlphaFoldDB" id="A0A5N6U119"/>
<dbReference type="Gene3D" id="3.40.50.300">
    <property type="entry name" value="P-loop containing nucleotide triphosphate hydrolases"/>
    <property type="match status" value="1"/>
</dbReference>
<feature type="domain" description="DUF7025" evidence="2">
    <location>
        <begin position="87"/>
        <end position="182"/>
    </location>
</feature>
<evidence type="ECO:0000313" key="4">
    <source>
        <dbReference type="Proteomes" id="UP000325780"/>
    </source>
</evidence>